<accession>A0A4R6VIC2</accession>
<proteinExistence type="inferred from homology"/>
<dbReference type="GO" id="GO:0046872">
    <property type="term" value="F:metal ion binding"/>
    <property type="evidence" value="ECO:0007669"/>
    <property type="project" value="UniProtKB-KW"/>
</dbReference>
<dbReference type="AlphaFoldDB" id="A0A4R6VIC2"/>
<dbReference type="InterPro" id="IPR051323">
    <property type="entry name" value="AtsK-like"/>
</dbReference>
<dbReference type="Pfam" id="PF02668">
    <property type="entry name" value="TauD"/>
    <property type="match status" value="1"/>
</dbReference>
<dbReference type="Proteomes" id="UP000295705">
    <property type="component" value="Unassembled WGS sequence"/>
</dbReference>
<keyword evidence="4" id="KW-0560">Oxidoreductase</keyword>
<keyword evidence="8" id="KW-1185">Reference proteome</keyword>
<dbReference type="GO" id="GO:0006790">
    <property type="term" value="P:sulfur compound metabolic process"/>
    <property type="evidence" value="ECO:0007669"/>
    <property type="project" value="TreeGrafter"/>
</dbReference>
<dbReference type="PANTHER" id="PTHR30468:SF1">
    <property type="entry name" value="ALPHA-KETOGLUTARATE-DEPENDENT SULFONATE DIOXYGENASE"/>
    <property type="match status" value="1"/>
</dbReference>
<evidence type="ECO:0000256" key="5">
    <source>
        <dbReference type="ARBA" id="ARBA00023004"/>
    </source>
</evidence>
<evidence type="ECO:0000256" key="2">
    <source>
        <dbReference type="ARBA" id="ARBA00022723"/>
    </source>
</evidence>
<sequence length="262" mass="28415">MHTTPQTPIGAEVTGLDLAAGLDDEQVAELRTLLGEHGVVVIPGQDGLDDDGFAAFLARFGEITFTTGETPVEGRDDLNVVSNVGRTTPPRSVFHVDTSYVSRPPTYTALRAVTIPESGGETLFTNQYRAYDTLPGDIRSHLAGRRVTHVVSGLAPEDAGPETSAQHPLFRRHPVSGRTSLYLSTPERCVQISDMDRGSSRTTIGYLYEHSTTEDNVFRHAWSPGDVVIWDNGCVLHRADHGAVSGDRVMHRGMVTVPESTP</sequence>
<dbReference type="InterPro" id="IPR042098">
    <property type="entry name" value="TauD-like_sf"/>
</dbReference>
<dbReference type="RefSeq" id="WP_133825615.1">
    <property type="nucleotide sequence ID" value="NZ_BAABHR010000007.1"/>
</dbReference>
<keyword evidence="5" id="KW-0408">Iron</keyword>
<evidence type="ECO:0000256" key="4">
    <source>
        <dbReference type="ARBA" id="ARBA00023002"/>
    </source>
</evidence>
<dbReference type="EMBL" id="SNYO01000002">
    <property type="protein sequence ID" value="TDQ62546.1"/>
    <property type="molecule type" value="Genomic_DNA"/>
</dbReference>
<evidence type="ECO:0000259" key="6">
    <source>
        <dbReference type="Pfam" id="PF02668"/>
    </source>
</evidence>
<dbReference type="InterPro" id="IPR003819">
    <property type="entry name" value="TauD/TfdA-like"/>
</dbReference>
<dbReference type="GO" id="GO:0005737">
    <property type="term" value="C:cytoplasm"/>
    <property type="evidence" value="ECO:0007669"/>
    <property type="project" value="TreeGrafter"/>
</dbReference>
<comment type="similarity">
    <text evidence="1">Belongs to the TfdA dioxygenase family.</text>
</comment>
<protein>
    <submittedName>
        <fullName evidence="7">Taurine dioxygenase</fullName>
    </submittedName>
</protein>
<evidence type="ECO:0000313" key="8">
    <source>
        <dbReference type="Proteomes" id="UP000295705"/>
    </source>
</evidence>
<dbReference type="GO" id="GO:0000908">
    <property type="term" value="F:taurine dioxygenase activity"/>
    <property type="evidence" value="ECO:0007669"/>
    <property type="project" value="TreeGrafter"/>
</dbReference>
<comment type="caution">
    <text evidence="7">The sequence shown here is derived from an EMBL/GenBank/DDBJ whole genome shotgun (WGS) entry which is preliminary data.</text>
</comment>
<keyword evidence="2" id="KW-0479">Metal-binding</keyword>
<evidence type="ECO:0000313" key="7">
    <source>
        <dbReference type="EMBL" id="TDQ62546.1"/>
    </source>
</evidence>
<dbReference type="OrthoDB" id="581608at2"/>
<name>A0A4R6VIC2_9PSEU</name>
<keyword evidence="3 7" id="KW-0223">Dioxygenase</keyword>
<dbReference type="Gene3D" id="3.60.130.10">
    <property type="entry name" value="Clavaminate synthase-like"/>
    <property type="match status" value="1"/>
</dbReference>
<dbReference type="SUPFAM" id="SSF51197">
    <property type="entry name" value="Clavaminate synthase-like"/>
    <property type="match status" value="1"/>
</dbReference>
<evidence type="ECO:0000256" key="1">
    <source>
        <dbReference type="ARBA" id="ARBA00005896"/>
    </source>
</evidence>
<reference evidence="7 8" key="1">
    <citation type="submission" date="2019-03" db="EMBL/GenBank/DDBJ databases">
        <title>Genomic Encyclopedia of Type Strains, Phase IV (KMG-IV): sequencing the most valuable type-strain genomes for metagenomic binning, comparative biology and taxonomic classification.</title>
        <authorList>
            <person name="Goeker M."/>
        </authorList>
    </citation>
    <scope>NUCLEOTIDE SEQUENCE [LARGE SCALE GENOMIC DNA]</scope>
    <source>
        <strain evidence="7 8">DSM 45775</strain>
    </source>
</reference>
<gene>
    <name evidence="7" type="ORF">EV188_102200</name>
</gene>
<feature type="domain" description="TauD/TfdA-like" evidence="6">
    <location>
        <begin position="4"/>
        <end position="254"/>
    </location>
</feature>
<evidence type="ECO:0000256" key="3">
    <source>
        <dbReference type="ARBA" id="ARBA00022964"/>
    </source>
</evidence>
<dbReference type="PANTHER" id="PTHR30468">
    <property type="entry name" value="ALPHA-KETOGLUTARATE-DEPENDENT SULFONATE DIOXYGENASE"/>
    <property type="match status" value="1"/>
</dbReference>
<organism evidence="7 8">
    <name type="scientific">Actinomycetospora succinea</name>
    <dbReference type="NCBI Taxonomy" id="663603"/>
    <lineage>
        <taxon>Bacteria</taxon>
        <taxon>Bacillati</taxon>
        <taxon>Actinomycetota</taxon>
        <taxon>Actinomycetes</taxon>
        <taxon>Pseudonocardiales</taxon>
        <taxon>Pseudonocardiaceae</taxon>
        <taxon>Actinomycetospora</taxon>
    </lineage>
</organism>